<organism evidence="2 3">
    <name type="scientific">Recurvomyces mirabilis</name>
    <dbReference type="NCBI Taxonomy" id="574656"/>
    <lineage>
        <taxon>Eukaryota</taxon>
        <taxon>Fungi</taxon>
        <taxon>Dikarya</taxon>
        <taxon>Ascomycota</taxon>
        <taxon>Pezizomycotina</taxon>
        <taxon>Dothideomycetes</taxon>
        <taxon>Dothideomycetidae</taxon>
        <taxon>Mycosphaerellales</taxon>
        <taxon>Teratosphaeriaceae</taxon>
        <taxon>Recurvomyces</taxon>
    </lineage>
</organism>
<keyword evidence="3" id="KW-1185">Reference proteome</keyword>
<dbReference type="Proteomes" id="UP001274830">
    <property type="component" value="Unassembled WGS sequence"/>
</dbReference>
<evidence type="ECO:0000256" key="1">
    <source>
        <dbReference type="SAM" id="MobiDB-lite"/>
    </source>
</evidence>
<gene>
    <name evidence="2" type="ORF">LTR78_003505</name>
</gene>
<feature type="region of interest" description="Disordered" evidence="1">
    <location>
        <begin position="177"/>
        <end position="204"/>
    </location>
</feature>
<sequence>MYNTPQIRNGGFGALQVEAVTNRPLSIARRHLAASQLRIRDIEPDELTSGEWVRFLVMQEHERERWMTQFCRRRRNSDESTSSAENDGELAYDKAEEVRLEAVQAAREEQRAAAGQSSSSFVGGAPSGVTPPVSIWARHFDNAEDQERRPASPPYQGRQIMHVRRGVGEVLVEAPPTYENAVRSEAPPPAYERLDSRPGSPMSG</sequence>
<dbReference type="EMBL" id="JAUTXT010000009">
    <property type="protein sequence ID" value="KAK3676728.1"/>
    <property type="molecule type" value="Genomic_DNA"/>
</dbReference>
<proteinExistence type="predicted"/>
<evidence type="ECO:0000313" key="2">
    <source>
        <dbReference type="EMBL" id="KAK3676728.1"/>
    </source>
</evidence>
<feature type="region of interest" description="Disordered" evidence="1">
    <location>
        <begin position="72"/>
        <end position="91"/>
    </location>
</feature>
<accession>A0AAE1C3S1</accession>
<dbReference type="AlphaFoldDB" id="A0AAE1C3S1"/>
<evidence type="ECO:0000313" key="3">
    <source>
        <dbReference type="Proteomes" id="UP001274830"/>
    </source>
</evidence>
<name>A0AAE1C3S1_9PEZI</name>
<protein>
    <submittedName>
        <fullName evidence="2">Uncharacterized protein</fullName>
    </submittedName>
</protein>
<comment type="caution">
    <text evidence="2">The sequence shown here is derived from an EMBL/GenBank/DDBJ whole genome shotgun (WGS) entry which is preliminary data.</text>
</comment>
<reference evidence="2" key="1">
    <citation type="submission" date="2023-07" db="EMBL/GenBank/DDBJ databases">
        <title>Black Yeasts Isolated from many extreme environments.</title>
        <authorList>
            <person name="Coleine C."/>
            <person name="Stajich J.E."/>
            <person name="Selbmann L."/>
        </authorList>
    </citation>
    <scope>NUCLEOTIDE SEQUENCE</scope>
    <source>
        <strain evidence="2">CCFEE 5485</strain>
    </source>
</reference>